<dbReference type="GO" id="GO:0016903">
    <property type="term" value="F:oxidoreductase activity, acting on the aldehyde or oxo group of donors"/>
    <property type="evidence" value="ECO:0007669"/>
    <property type="project" value="InterPro"/>
</dbReference>
<dbReference type="InterPro" id="IPR019752">
    <property type="entry name" value="Pyrv/ketoisovalerate_OxRed_cat"/>
</dbReference>
<dbReference type="OrthoDB" id="9800445at2"/>
<dbReference type="EMBL" id="VLLN01000049">
    <property type="protein sequence ID" value="TWJ11423.1"/>
    <property type="molecule type" value="Genomic_DNA"/>
</dbReference>
<name>A0A562V0U1_9BACT</name>
<dbReference type="Pfam" id="PF01558">
    <property type="entry name" value="POR"/>
    <property type="match status" value="1"/>
</dbReference>
<dbReference type="AlphaFoldDB" id="A0A562V0U1"/>
<dbReference type="InterPro" id="IPR002869">
    <property type="entry name" value="Pyrv_flavodox_OxRed_cen"/>
</dbReference>
<feature type="domain" description="Pyruvate/ketoisovalerate oxidoreductase catalytic" evidence="2">
    <location>
        <begin position="12"/>
        <end position="188"/>
    </location>
</feature>
<dbReference type="SUPFAM" id="SSF53323">
    <property type="entry name" value="Pyruvate-ferredoxin oxidoreductase, PFOR, domain III"/>
    <property type="match status" value="1"/>
</dbReference>
<dbReference type="PANTHER" id="PTHR43854:SF1">
    <property type="entry name" value="INDOLEPYRUVATE OXIDOREDUCTASE SUBUNIT IORB"/>
    <property type="match status" value="1"/>
</dbReference>
<evidence type="ECO:0000313" key="3">
    <source>
        <dbReference type="EMBL" id="TWJ11423.1"/>
    </source>
</evidence>
<keyword evidence="4" id="KW-1185">Reference proteome</keyword>
<evidence type="ECO:0000313" key="4">
    <source>
        <dbReference type="Proteomes" id="UP000319449"/>
    </source>
</evidence>
<dbReference type="Proteomes" id="UP000319449">
    <property type="component" value="Unassembled WGS sequence"/>
</dbReference>
<proteinExistence type="predicted"/>
<organism evidence="3 4">
    <name type="scientific">Geobacter argillaceus</name>
    <dbReference type="NCBI Taxonomy" id="345631"/>
    <lineage>
        <taxon>Bacteria</taxon>
        <taxon>Pseudomonadati</taxon>
        <taxon>Thermodesulfobacteriota</taxon>
        <taxon>Desulfuromonadia</taxon>
        <taxon>Geobacterales</taxon>
        <taxon>Geobacteraceae</taxon>
        <taxon>Geobacter</taxon>
    </lineage>
</organism>
<keyword evidence="1" id="KW-0560">Oxidoreductase</keyword>
<comment type="caution">
    <text evidence="3">The sequence shown here is derived from an EMBL/GenBank/DDBJ whole genome shotgun (WGS) entry which is preliminary data.</text>
</comment>
<protein>
    <submittedName>
        <fullName evidence="3">Indolepyruvate ferredoxin oxidoreductase, subunit iorB</fullName>
    </submittedName>
</protein>
<keyword evidence="3" id="KW-0670">Pyruvate</keyword>
<dbReference type="InterPro" id="IPR052198">
    <property type="entry name" value="IorB_Oxidoreductase"/>
</dbReference>
<dbReference type="PANTHER" id="PTHR43854">
    <property type="entry name" value="INDOLEPYRUVATE OXIDOREDUCTASE SUBUNIT IORB"/>
    <property type="match status" value="1"/>
</dbReference>
<dbReference type="Gene3D" id="3.40.920.10">
    <property type="entry name" value="Pyruvate-ferredoxin oxidoreductase, PFOR, domain III"/>
    <property type="match status" value="1"/>
</dbReference>
<gene>
    <name evidence="3" type="ORF">JN12_03994</name>
</gene>
<sequence>MNVFNIVIAGVGGQGVLMASKVLAESALKSGMDVKQNEVHGMAQRGGSVISFVRIGDKVSSPVVMPGTADILISFEPLEALRYLHYLKPGGKVVYNRVTINPSTVASGLATYPTDVEEQITGRCKNAHGIEALSIAHEAGNAKAVNMVMVGSVMKGLPLESGVIEGVVAELSQGKGVDVNLKALRGGVAAA</sequence>
<dbReference type="RefSeq" id="WP_145026187.1">
    <property type="nucleotide sequence ID" value="NZ_VLLN01000049.1"/>
</dbReference>
<accession>A0A562V0U1</accession>
<reference evidence="3 4" key="1">
    <citation type="submission" date="2019-07" db="EMBL/GenBank/DDBJ databases">
        <title>Genomic Encyclopedia of Archaeal and Bacterial Type Strains, Phase II (KMG-II): from individual species to whole genera.</title>
        <authorList>
            <person name="Goeker M."/>
        </authorList>
    </citation>
    <scope>NUCLEOTIDE SEQUENCE [LARGE SCALE GENOMIC DNA]</scope>
    <source>
        <strain evidence="3 4">ATCC BAA-1139</strain>
    </source>
</reference>
<evidence type="ECO:0000259" key="2">
    <source>
        <dbReference type="Pfam" id="PF01558"/>
    </source>
</evidence>
<evidence type="ECO:0000256" key="1">
    <source>
        <dbReference type="ARBA" id="ARBA00023002"/>
    </source>
</evidence>